<reference evidence="2 3" key="1">
    <citation type="journal article" date="2017" name="BMC Biol.">
        <title>Genomic innovations, transcriptional plasticity and gene loss underlying the evolution and divergence of two highly polyphagous and invasive Helicoverpa pest species.</title>
        <authorList>
            <person name="Pearce S.L."/>
            <person name="Clarke D.F."/>
            <person name="East P.D."/>
            <person name="Elfekih S."/>
            <person name="Gordon K.H."/>
            <person name="Jermiin L.S."/>
            <person name="McGaughran A."/>
            <person name="Oakeshott J.G."/>
            <person name="Papanikolaou A."/>
            <person name="Perera O.P."/>
            <person name="Rane R.V."/>
            <person name="Richards S."/>
            <person name="Tay W.T."/>
            <person name="Walsh T.K."/>
            <person name="Anderson A."/>
            <person name="Anderson C.J."/>
            <person name="Asgari S."/>
            <person name="Board P.G."/>
            <person name="Bretschneider A."/>
            <person name="Campbell P.M."/>
            <person name="Chertemps T."/>
            <person name="Christeller J.T."/>
            <person name="Coppin C.W."/>
            <person name="Downes S.J."/>
            <person name="Duan G."/>
            <person name="Farnsworth C.A."/>
            <person name="Good R.T."/>
            <person name="Han L.B."/>
            <person name="Han Y.C."/>
            <person name="Hatje K."/>
            <person name="Horne I."/>
            <person name="Huang Y.P."/>
            <person name="Hughes D.S."/>
            <person name="Jacquin-Joly E."/>
            <person name="James W."/>
            <person name="Jhangiani S."/>
            <person name="Kollmar M."/>
            <person name="Kuwar S.S."/>
            <person name="Li S."/>
            <person name="Liu N.Y."/>
            <person name="Maibeche M.T."/>
            <person name="Miller J.R."/>
            <person name="Montagne N."/>
            <person name="Perry T."/>
            <person name="Qu J."/>
            <person name="Song S.V."/>
            <person name="Sutton G.G."/>
            <person name="Vogel H."/>
            <person name="Walenz B.P."/>
            <person name="Xu W."/>
            <person name="Zhang H.J."/>
            <person name="Zou Z."/>
            <person name="Batterham P."/>
            <person name="Edwards O.R."/>
            <person name="Feyereisen R."/>
            <person name="Gibbs R.A."/>
            <person name="Heckel D.G."/>
            <person name="McGrath A."/>
            <person name="Robin C."/>
            <person name="Scherer S.E."/>
            <person name="Worley K.C."/>
            <person name="Wu Y.D."/>
        </authorList>
    </citation>
    <scope>NUCLEOTIDE SEQUENCE [LARGE SCALE GENOMIC DNA]</scope>
    <source>
        <strain evidence="2">Harm_GR_Male_#8</strain>
        <tissue evidence="2">Whole organism</tissue>
    </source>
</reference>
<dbReference type="PANTHER" id="PTHR14256:SF1">
    <property type="entry name" value="GEO09626P1"/>
    <property type="match status" value="1"/>
</dbReference>
<dbReference type="OrthoDB" id="5511684at2759"/>
<gene>
    <name evidence="2" type="primary">HaOG211140</name>
    <name evidence="2" type="ORF">B5X24_HaOG211140</name>
</gene>
<feature type="transmembrane region" description="Helical" evidence="1">
    <location>
        <begin position="14"/>
        <end position="34"/>
    </location>
</feature>
<keyword evidence="1" id="KW-0472">Membrane</keyword>
<dbReference type="EMBL" id="KZ150187">
    <property type="protein sequence ID" value="PZC72445.1"/>
    <property type="molecule type" value="Genomic_DNA"/>
</dbReference>
<organism evidence="2 3">
    <name type="scientific">Helicoverpa armigera</name>
    <name type="common">Cotton bollworm</name>
    <name type="synonym">Heliothis armigera</name>
    <dbReference type="NCBI Taxonomy" id="29058"/>
    <lineage>
        <taxon>Eukaryota</taxon>
        <taxon>Metazoa</taxon>
        <taxon>Ecdysozoa</taxon>
        <taxon>Arthropoda</taxon>
        <taxon>Hexapoda</taxon>
        <taxon>Insecta</taxon>
        <taxon>Pterygota</taxon>
        <taxon>Neoptera</taxon>
        <taxon>Endopterygota</taxon>
        <taxon>Lepidoptera</taxon>
        <taxon>Glossata</taxon>
        <taxon>Ditrysia</taxon>
        <taxon>Noctuoidea</taxon>
        <taxon>Noctuidae</taxon>
        <taxon>Heliothinae</taxon>
        <taxon>Helicoverpa</taxon>
    </lineage>
</organism>
<dbReference type="Proteomes" id="UP000249218">
    <property type="component" value="Unassembled WGS sequence"/>
</dbReference>
<dbReference type="InterPro" id="IPR010530">
    <property type="entry name" value="B12D"/>
</dbReference>
<dbReference type="PANTHER" id="PTHR14256">
    <property type="entry name" value="NADH-UBIQUINONE OXIDOREDUCTASE MLRQ SUBUNIT"/>
    <property type="match status" value="1"/>
</dbReference>
<accession>A0A2W1BFB8</accession>
<sequence length="85" mass="9510">MQGLSIESLKKHKALIPLYVCVGIGCAGAVFYIGRLATRNPDVSWNKKTNPEPWEEYRAKQYKSIKSLASLLKTLPWSMRGAGSR</sequence>
<evidence type="ECO:0000313" key="2">
    <source>
        <dbReference type="EMBL" id="PZC72445.1"/>
    </source>
</evidence>
<dbReference type="Pfam" id="PF06522">
    <property type="entry name" value="B12D"/>
    <property type="match status" value="1"/>
</dbReference>
<dbReference type="AlphaFoldDB" id="A0A2W1BFB8"/>
<keyword evidence="1" id="KW-0812">Transmembrane</keyword>
<name>A0A2W1BFB8_HELAM</name>
<evidence type="ECO:0000313" key="3">
    <source>
        <dbReference type="Proteomes" id="UP000249218"/>
    </source>
</evidence>
<keyword evidence="3" id="KW-1185">Reference proteome</keyword>
<keyword evidence="1" id="KW-1133">Transmembrane helix</keyword>
<protein>
    <submittedName>
        <fullName evidence="2">Uncharacterized protein</fullName>
    </submittedName>
</protein>
<evidence type="ECO:0000256" key="1">
    <source>
        <dbReference type="SAM" id="Phobius"/>
    </source>
</evidence>
<proteinExistence type="predicted"/>